<evidence type="ECO:0000256" key="1">
    <source>
        <dbReference type="ARBA" id="ARBA00004442"/>
    </source>
</evidence>
<feature type="chain" id="PRO_5024431864" evidence="6">
    <location>
        <begin position="20"/>
        <end position="553"/>
    </location>
</feature>
<dbReference type="GO" id="GO:0009279">
    <property type="term" value="C:cell outer membrane"/>
    <property type="evidence" value="ECO:0007669"/>
    <property type="project" value="UniProtKB-SubCell"/>
</dbReference>
<evidence type="ECO:0000256" key="5">
    <source>
        <dbReference type="ARBA" id="ARBA00023237"/>
    </source>
</evidence>
<dbReference type="InterPro" id="IPR011990">
    <property type="entry name" value="TPR-like_helical_dom_sf"/>
</dbReference>
<comment type="similarity">
    <text evidence="2">Belongs to the SusD family.</text>
</comment>
<evidence type="ECO:0000256" key="3">
    <source>
        <dbReference type="ARBA" id="ARBA00022729"/>
    </source>
</evidence>
<dbReference type="Gene3D" id="1.25.40.390">
    <property type="match status" value="1"/>
</dbReference>
<proteinExistence type="inferred from homology"/>
<dbReference type="InterPro" id="IPR033985">
    <property type="entry name" value="SusD-like_N"/>
</dbReference>
<evidence type="ECO:0000259" key="8">
    <source>
        <dbReference type="Pfam" id="PF14322"/>
    </source>
</evidence>
<feature type="signal peptide" evidence="6">
    <location>
        <begin position="1"/>
        <end position="19"/>
    </location>
</feature>
<dbReference type="SUPFAM" id="SSF48452">
    <property type="entry name" value="TPR-like"/>
    <property type="match status" value="1"/>
</dbReference>
<keyword evidence="10" id="KW-1185">Reference proteome</keyword>
<evidence type="ECO:0000256" key="4">
    <source>
        <dbReference type="ARBA" id="ARBA00023136"/>
    </source>
</evidence>
<dbReference type="Pfam" id="PF14322">
    <property type="entry name" value="SusD-like_3"/>
    <property type="match status" value="1"/>
</dbReference>
<evidence type="ECO:0000313" key="9">
    <source>
        <dbReference type="EMBL" id="KAA5546787.1"/>
    </source>
</evidence>
<accession>A0A5M6DGV8</accession>
<feature type="domain" description="RagB/SusD" evidence="7">
    <location>
        <begin position="259"/>
        <end position="552"/>
    </location>
</feature>
<dbReference type="Pfam" id="PF07980">
    <property type="entry name" value="SusD_RagB"/>
    <property type="match status" value="1"/>
</dbReference>
<dbReference type="InterPro" id="IPR012944">
    <property type="entry name" value="SusD_RagB_dom"/>
</dbReference>
<protein>
    <submittedName>
        <fullName evidence="9">RagB/SusD family nutrient uptake outer membrane protein</fullName>
    </submittedName>
</protein>
<organism evidence="9 10">
    <name type="scientific">Adhaeribacter rhizoryzae</name>
    <dbReference type="NCBI Taxonomy" id="2607907"/>
    <lineage>
        <taxon>Bacteria</taxon>
        <taxon>Pseudomonadati</taxon>
        <taxon>Bacteroidota</taxon>
        <taxon>Cytophagia</taxon>
        <taxon>Cytophagales</taxon>
        <taxon>Hymenobacteraceae</taxon>
        <taxon>Adhaeribacter</taxon>
    </lineage>
</organism>
<evidence type="ECO:0000313" key="10">
    <source>
        <dbReference type="Proteomes" id="UP000323426"/>
    </source>
</evidence>
<feature type="domain" description="SusD-like N-terminal" evidence="8">
    <location>
        <begin position="99"/>
        <end position="219"/>
    </location>
</feature>
<dbReference type="EMBL" id="VWSF01000006">
    <property type="protein sequence ID" value="KAA5546787.1"/>
    <property type="molecule type" value="Genomic_DNA"/>
</dbReference>
<evidence type="ECO:0000256" key="2">
    <source>
        <dbReference type="ARBA" id="ARBA00006275"/>
    </source>
</evidence>
<dbReference type="RefSeq" id="WP_150088388.1">
    <property type="nucleotide sequence ID" value="NZ_VWSF01000006.1"/>
</dbReference>
<comment type="subcellular location">
    <subcellularLocation>
        <location evidence="1">Cell outer membrane</location>
    </subcellularLocation>
</comment>
<evidence type="ECO:0000259" key="7">
    <source>
        <dbReference type="Pfam" id="PF07980"/>
    </source>
</evidence>
<reference evidence="9 10" key="1">
    <citation type="submission" date="2019-09" db="EMBL/GenBank/DDBJ databases">
        <title>Genome sequence and assembly of Adhaeribacter sp.</title>
        <authorList>
            <person name="Chhetri G."/>
        </authorList>
    </citation>
    <scope>NUCLEOTIDE SEQUENCE [LARGE SCALE GENOMIC DNA]</scope>
    <source>
        <strain evidence="9 10">DK36</strain>
    </source>
</reference>
<keyword evidence="5" id="KW-0998">Cell outer membrane</keyword>
<sequence>MKRYMLKAMPLVFAAAVFASCESKLEEYNPSGITAESVYSTPAGLEAAVNAAYTYQRELYGKIEGHGLMEVGTDIWTIAASAQEPQLATYQNLISDQTWIRSKMWQQCYAAINLSNTVLTNYLPTVDLPAARKQVLEGELRFLRAWYYWHLVETFGPTHFTLEPTKGIKTTANRTPVETIYEQIFLDLKFAVDNLPATTTDYGRVTKPAAEAFSARIYLTRGKNQEALDYATKVINSYNFKLVPNYADLWSMSNLRNSEIIWAINHSTNLAYNGGSNKANTIYGFDYKTMPGMKQDIPNGRPDTRYMPTRFLLDLFNEKDDARFAGSFKQTWISNNAANIPKWTAANAPDPSLVDQPKFKVGDTAIYISKNVISAERRSKTPYSIYDINDIYNTNGQPKDRFHYISLKKHDDPTRLAANEDQSSRDVFLIRLAEMYLIAAEAQLNLGKPDLATQFINTLRTRAALPGRQDAMQVQPGDITLDFMLDERAREFAGEQMRWFDLKRTGKLVERVKKYNPDAAANIQDYHTLRPIPLTELNAVTNKEEFKQNPGYN</sequence>
<keyword evidence="3 6" id="KW-0732">Signal</keyword>
<dbReference type="AlphaFoldDB" id="A0A5M6DGV8"/>
<dbReference type="Proteomes" id="UP000323426">
    <property type="component" value="Unassembled WGS sequence"/>
</dbReference>
<name>A0A5M6DGV8_9BACT</name>
<comment type="caution">
    <text evidence="9">The sequence shown here is derived from an EMBL/GenBank/DDBJ whole genome shotgun (WGS) entry which is preliminary data.</text>
</comment>
<gene>
    <name evidence="9" type="ORF">F0145_10660</name>
</gene>
<evidence type="ECO:0000256" key="6">
    <source>
        <dbReference type="SAM" id="SignalP"/>
    </source>
</evidence>
<keyword evidence="4" id="KW-0472">Membrane</keyword>
<dbReference type="PROSITE" id="PS51257">
    <property type="entry name" value="PROKAR_LIPOPROTEIN"/>
    <property type="match status" value="1"/>
</dbReference>